<dbReference type="InterPro" id="IPR011011">
    <property type="entry name" value="Znf_FYVE_PHD"/>
</dbReference>
<evidence type="ECO:0000256" key="3">
    <source>
        <dbReference type="ARBA" id="ARBA00022553"/>
    </source>
</evidence>
<dbReference type="Pfam" id="PF01504">
    <property type="entry name" value="PIP5K"/>
    <property type="match status" value="2"/>
</dbReference>
<dbReference type="InterPro" id="IPR027484">
    <property type="entry name" value="PInositol-4-P-5-kinase_N"/>
</dbReference>
<dbReference type="InterPro" id="IPR002423">
    <property type="entry name" value="Cpn60/GroEL/TCP-1"/>
</dbReference>
<keyword evidence="12" id="KW-0472">Membrane</keyword>
<dbReference type="GO" id="GO:0008270">
    <property type="term" value="F:zinc ion binding"/>
    <property type="evidence" value="ECO:0007669"/>
    <property type="project" value="UniProtKB-KW"/>
</dbReference>
<evidence type="ECO:0000259" key="17">
    <source>
        <dbReference type="PROSITE" id="PS50178"/>
    </source>
</evidence>
<dbReference type="Pfam" id="PF00118">
    <property type="entry name" value="Cpn60_TCP1"/>
    <property type="match status" value="1"/>
</dbReference>
<evidence type="ECO:0000256" key="4">
    <source>
        <dbReference type="ARBA" id="ARBA00022679"/>
    </source>
</evidence>
<feature type="region of interest" description="Disordered" evidence="16">
    <location>
        <begin position="393"/>
        <end position="419"/>
    </location>
</feature>
<comment type="catalytic activity">
    <reaction evidence="13">
        <text>a 1,2-diacyl-sn-glycero-3-phospho-(1D-myo-inositol-3-phosphate) + ATP = a 1,2-diacyl-sn-glycero-3-phospho-(1D-myo-inositol-3,5-bisphosphate) + ADP + H(+)</text>
        <dbReference type="Rhea" id="RHEA:13609"/>
        <dbReference type="ChEBI" id="CHEBI:15378"/>
        <dbReference type="ChEBI" id="CHEBI:30616"/>
        <dbReference type="ChEBI" id="CHEBI:57923"/>
        <dbReference type="ChEBI" id="CHEBI:58088"/>
        <dbReference type="ChEBI" id="CHEBI:456216"/>
        <dbReference type="EC" id="2.7.1.150"/>
    </reaction>
    <physiologicalReaction direction="left-to-right" evidence="13">
        <dbReference type="Rhea" id="RHEA:13610"/>
    </physiologicalReaction>
</comment>
<evidence type="ECO:0000313" key="20">
    <source>
        <dbReference type="EMBL" id="KAB0796341.1"/>
    </source>
</evidence>
<dbReference type="GO" id="GO:0010008">
    <property type="term" value="C:endosome membrane"/>
    <property type="evidence" value="ECO:0007669"/>
    <property type="project" value="UniProtKB-SubCell"/>
</dbReference>
<dbReference type="GO" id="GO:0052810">
    <property type="term" value="F:1-phosphatidylinositol-5-kinase activity"/>
    <property type="evidence" value="ECO:0007669"/>
    <property type="project" value="TreeGrafter"/>
</dbReference>
<sequence length="1878" mass="213103">MNKNLQSPTKLTEFAPLQSEEKQQSVGQFISKLFKLNKTSPTTDNASINTEKPLDNTSQESLPTWAIESTQENCEARNDYYYQVDVNEGRSLPNVLKRISNLLALKSTNLQAYSDTELKQYWMPDSVSKECYECGEKFTTFRRRHHCRVCGQIFCSQCCSQQIPGKIFGCTGDLRVCTYCCKVVLSYLQSPDVGADLTADLKALQENLLNKYGANSPVGNSVLGIGAILNPISNSSLETGGTLRRKISLGYQEEKFAIGRPASESYMSPEEKCKVLQNSASLRSLYEEICRPASGVPLQIHRYRLRTYSDCFLGSELVDWLIYQQKANSRVQAVAICQALLEGAYIDCVSEPSCFTDGYALYKLGILPNEPPVDMHTCDLPNQDEPIWTRQVPQELSSTTDSESDNAVQTPSNSTHFKSSSSYMLDLNLESNTVYLSKPPPSVQNIYSPVDCDTSLKKDIICEEPPAVNTSEQREFVPESGWHKPSHLREENGEKFVYNVITNTYKQHEEGLLKQLLSIHGLSVSWVDTIIKLTHEIVDLIRPDKNHDAEDIDVLRYVQFKKVSGGARTDSQLVGGIVCSKNIAHKYMSTKLENPKILILQCSLVYQRTEGRLMSLEPILMQEHEYLRNVVARIIALQPDVILVQRNVSRLAQDLLLAQGMTLVLNVKQTVLERLARCTQADLVTSMDAHIGRPRLGTCKSFYLKTFDIERGGCKTLMFFEGLPLSHLGATVLLRGASLKELESIKQISRLLLFASYNWRLEKSFLMDEFAQPPNSKEEFFDDSKENSPDLPISKIPISDSDNKSKLELFSDSENDAEFFSMNTRSDSYTATSNNTTKSERAERVSEDRKVTPESTSDFSDPLLSCNLEDDVFKSNNVEKFSVAELPFSNTFRKALDDTILCISPYIVFTIPYLETDSGRKCKLRNFFPPELYLSQQIEKKKKVKSKDVAANEGCNLHNSHNLHLKPSHPFITERIRRSADSNEFQSMLAHFRACGGRLEHKDAVVRDDDKENRHNETKHVPEYESNHLDALDLLSHQKLGVLFCSFSHLSNNAPAFCVKMVVAMEFYGVNDIPLGCFLERYCFRSTYKCASNTCDSPMLKHIRRFVHNGGCLSLFLNSFENEFEESGIVMWSWCSKCHKVSPVVPMSNDTWSFSFAKYLELRFYGGLYTRRGSAGCSHSLHHDHFQYFGYKNLVASFKYTPVQLWEISLPPTLITILYNVVEQQSKLIDEIKTLALKGHEIYNLINDRLLIFSTDIEGCSALKQILAKEQLNFKQKIEEVQLKLTSPTLESKDLLFDGEDEDNRKQIAVWRIEDVIIRIKRLILECVEQWNVRLADLAKKRESDKKKEKVVSVDLDSPEVVEAQPLMVSQPVEAKVDHPTSSGLSTKKIKSLDQGDDENVSSSPKIHHRSQSDGTAMSQMALYDDFQDNKKEIDKKTVKNILSQLLPSSINVTPIQLPFGIQEHYTLPTGVSIPIVVYENEPSSIVAYALNSFDYKRSLDEMMGKKPQSAEQSPSPVHKRKSQSDKDQSEGGDSSSSRILSFLRSKDSKNDLLHSVQVGAGIESSQTEESPPSLEKQDDARKGKPLHIEIQFSDHNTNFFCRIYYAERFAWLRSIFVPDGEEAFTRSLSRCVQWNAQGGKSGSTFCKTMDDRFVLKELPKSEIQLFLDSAHNYFDYLQRCFDSRQPTLLGKIVGIYQIIYRNVTTNATLRTNLLVMENLFYNRKVTHKFDLKGSMRNRLVNPDNQEGEIVLLDENLLKMSCETPLYILPHSKVVLTAAIHNDTEFLSEQSVMDYSLLVGLDSDNKELVLGIIDYIRTFTWDKKLETMVKKSGLLGGQGKLPTIISPKEYRKRFIDAMHRYFLMVPDHWAGLGRGLEC</sequence>
<feature type="region of interest" description="Disordered" evidence="16">
    <location>
        <begin position="1"/>
        <end position="22"/>
    </location>
</feature>
<feature type="region of interest" description="Disordered" evidence="16">
    <location>
        <begin position="1560"/>
        <end position="1583"/>
    </location>
</feature>
<dbReference type="Gene3D" id="1.10.10.10">
    <property type="entry name" value="Winged helix-like DNA-binding domain superfamily/Winged helix DNA-binding domain"/>
    <property type="match status" value="1"/>
</dbReference>
<protein>
    <recommendedName>
        <fullName evidence="2">1-phosphatidylinositol-3-phosphate 5-kinase</fullName>
        <ecNumber evidence="2">2.7.1.150</ecNumber>
    </recommendedName>
</protein>
<dbReference type="Gene3D" id="3.30.810.10">
    <property type="entry name" value="2-Layer Sandwich"/>
    <property type="match status" value="1"/>
</dbReference>
<keyword evidence="7" id="KW-0967">Endosome</keyword>
<feature type="compositionally biased region" description="Polar residues" evidence="16">
    <location>
        <begin position="828"/>
        <end position="837"/>
    </location>
</feature>
<dbReference type="SUPFAM" id="SSF56104">
    <property type="entry name" value="SAICAR synthase-like"/>
    <property type="match status" value="1"/>
</dbReference>
<dbReference type="SMART" id="SM00064">
    <property type="entry name" value="FYVE"/>
    <property type="match status" value="1"/>
</dbReference>
<evidence type="ECO:0000259" key="19">
    <source>
        <dbReference type="PROSITE" id="PS51455"/>
    </source>
</evidence>
<dbReference type="Pfam" id="PF01363">
    <property type="entry name" value="FYVE"/>
    <property type="match status" value="1"/>
</dbReference>
<evidence type="ECO:0000256" key="11">
    <source>
        <dbReference type="ARBA" id="ARBA00022840"/>
    </source>
</evidence>
<dbReference type="Proteomes" id="UP000327044">
    <property type="component" value="Unassembled WGS sequence"/>
</dbReference>
<evidence type="ECO:0000256" key="7">
    <source>
        <dbReference type="ARBA" id="ARBA00022753"/>
    </source>
</evidence>
<dbReference type="CDD" id="cd15725">
    <property type="entry name" value="FYVE_PIKfyve_Fab1"/>
    <property type="match status" value="1"/>
</dbReference>
<feature type="region of interest" description="Disordered" evidence="16">
    <location>
        <begin position="828"/>
        <end position="859"/>
    </location>
</feature>
<keyword evidence="11 15" id="KW-0067">ATP-binding</keyword>
<dbReference type="PANTHER" id="PTHR46715">
    <property type="entry name" value="1-PHOSPHATIDYLINOSITOL 3-PHOSPHATE 5-KINASE"/>
    <property type="match status" value="1"/>
</dbReference>
<dbReference type="InterPro" id="IPR043548">
    <property type="entry name" value="PIKfyve"/>
</dbReference>
<evidence type="ECO:0000313" key="21">
    <source>
        <dbReference type="Proteomes" id="UP000327044"/>
    </source>
</evidence>
<dbReference type="Gene3D" id="3.50.7.10">
    <property type="entry name" value="GroEL"/>
    <property type="match status" value="1"/>
</dbReference>
<feature type="domain" description="DEP" evidence="18">
    <location>
        <begin position="292"/>
        <end position="366"/>
    </location>
</feature>
<keyword evidence="3" id="KW-0597">Phosphoprotein</keyword>
<dbReference type="SUPFAM" id="SSF57903">
    <property type="entry name" value="FYVE/PHD zinc finger"/>
    <property type="match status" value="1"/>
</dbReference>
<feature type="domain" description="FYVE-type" evidence="17">
    <location>
        <begin position="125"/>
        <end position="180"/>
    </location>
</feature>
<dbReference type="FunCoup" id="A0A5N4AG90">
    <property type="interactions" value="1986"/>
</dbReference>
<dbReference type="InterPro" id="IPR013083">
    <property type="entry name" value="Znf_RING/FYVE/PHD"/>
</dbReference>
<dbReference type="GO" id="GO:0090385">
    <property type="term" value="P:phagosome-lysosome fusion"/>
    <property type="evidence" value="ECO:0007669"/>
    <property type="project" value="TreeGrafter"/>
</dbReference>
<keyword evidence="9 15" id="KW-0418">Kinase</keyword>
<evidence type="ECO:0000256" key="1">
    <source>
        <dbReference type="ARBA" id="ARBA00004608"/>
    </source>
</evidence>
<dbReference type="SUPFAM" id="SSF46785">
    <property type="entry name" value="Winged helix' DNA-binding domain"/>
    <property type="match status" value="1"/>
</dbReference>
<keyword evidence="10" id="KW-0862">Zinc</keyword>
<proteinExistence type="predicted"/>
<evidence type="ECO:0000256" key="16">
    <source>
        <dbReference type="SAM" id="MobiDB-lite"/>
    </source>
</evidence>
<dbReference type="EMBL" id="VVIM01000007">
    <property type="protein sequence ID" value="KAB0796341.1"/>
    <property type="molecule type" value="Genomic_DNA"/>
</dbReference>
<feature type="domain" description="PIPK" evidence="19">
    <location>
        <begin position="1533"/>
        <end position="1862"/>
    </location>
</feature>
<evidence type="ECO:0000256" key="6">
    <source>
        <dbReference type="ARBA" id="ARBA00022741"/>
    </source>
</evidence>
<evidence type="ECO:0000256" key="15">
    <source>
        <dbReference type="PROSITE-ProRule" id="PRU00781"/>
    </source>
</evidence>
<keyword evidence="8 14" id="KW-0863">Zinc-finger</keyword>
<dbReference type="InterPro" id="IPR036390">
    <property type="entry name" value="WH_DNA-bd_sf"/>
</dbReference>
<keyword evidence="4 15" id="KW-0808">Transferase</keyword>
<organism evidence="20 21">
    <name type="scientific">Photinus pyralis</name>
    <name type="common">Common eastern firefly</name>
    <name type="synonym">Lampyris pyralis</name>
    <dbReference type="NCBI Taxonomy" id="7054"/>
    <lineage>
        <taxon>Eukaryota</taxon>
        <taxon>Metazoa</taxon>
        <taxon>Ecdysozoa</taxon>
        <taxon>Arthropoda</taxon>
        <taxon>Hexapoda</taxon>
        <taxon>Insecta</taxon>
        <taxon>Pterygota</taxon>
        <taxon>Neoptera</taxon>
        <taxon>Endopterygota</taxon>
        <taxon>Coleoptera</taxon>
        <taxon>Polyphaga</taxon>
        <taxon>Elateriformia</taxon>
        <taxon>Elateroidea</taxon>
        <taxon>Lampyridae</taxon>
        <taxon>Lampyrinae</taxon>
        <taxon>Photinus</taxon>
    </lineage>
</organism>
<keyword evidence="5" id="KW-0479">Metal-binding</keyword>
<evidence type="ECO:0000256" key="8">
    <source>
        <dbReference type="ARBA" id="ARBA00022771"/>
    </source>
</evidence>
<evidence type="ECO:0000256" key="5">
    <source>
        <dbReference type="ARBA" id="ARBA00022723"/>
    </source>
</evidence>
<evidence type="ECO:0000256" key="2">
    <source>
        <dbReference type="ARBA" id="ARBA00012009"/>
    </source>
</evidence>
<evidence type="ECO:0000256" key="10">
    <source>
        <dbReference type="ARBA" id="ARBA00022833"/>
    </source>
</evidence>
<comment type="caution">
    <text evidence="20">The sequence shown here is derived from an EMBL/GenBank/DDBJ whole genome shotgun (WGS) entry which is preliminary data.</text>
</comment>
<dbReference type="GO" id="GO:0046488">
    <property type="term" value="P:phosphatidylinositol metabolic process"/>
    <property type="evidence" value="ECO:0007669"/>
    <property type="project" value="UniProtKB-UniRule"/>
</dbReference>
<dbReference type="InterPro" id="IPR000591">
    <property type="entry name" value="DEP_dom"/>
</dbReference>
<dbReference type="FunFam" id="3.50.7.10:FF:000007">
    <property type="entry name" value="1-phosphatidylinositol 3-phosphate 5-kinase isoform X1"/>
    <property type="match status" value="1"/>
</dbReference>
<name>A0A5N4AG90_PHOPY</name>
<dbReference type="CDD" id="cd17300">
    <property type="entry name" value="PIPKc_PIKfyve"/>
    <property type="match status" value="1"/>
</dbReference>
<dbReference type="Pfam" id="PF00610">
    <property type="entry name" value="DEP"/>
    <property type="match status" value="1"/>
</dbReference>
<feature type="region of interest" description="Disordered" evidence="16">
    <location>
        <begin position="40"/>
        <end position="60"/>
    </location>
</feature>
<dbReference type="InterPro" id="IPR000306">
    <property type="entry name" value="Znf_FYVE"/>
</dbReference>
<feature type="compositionally biased region" description="Basic and acidic residues" evidence="16">
    <location>
        <begin position="776"/>
        <end position="788"/>
    </location>
</feature>
<feature type="compositionally biased region" description="Basic and acidic residues" evidence="16">
    <location>
        <begin position="838"/>
        <end position="852"/>
    </location>
</feature>
<dbReference type="EC" id="2.7.1.150" evidence="2"/>
<dbReference type="InterPro" id="IPR017455">
    <property type="entry name" value="Znf_FYVE-rel"/>
</dbReference>
<keyword evidence="6 15" id="KW-0547">Nucleotide-binding</keyword>
<reference evidence="20 21" key="1">
    <citation type="journal article" date="2018" name="Elife">
        <title>Firefly genomes illuminate parallel origins of bioluminescence in beetles.</title>
        <authorList>
            <person name="Fallon T.R."/>
            <person name="Lower S.E."/>
            <person name="Chang C.H."/>
            <person name="Bessho-Uehara M."/>
            <person name="Martin G.J."/>
            <person name="Bewick A.J."/>
            <person name="Behringer M."/>
            <person name="Debat H.J."/>
            <person name="Wong I."/>
            <person name="Day J.C."/>
            <person name="Suvorov A."/>
            <person name="Silva C.J."/>
            <person name="Stanger-Hall K.F."/>
            <person name="Hall D.W."/>
            <person name="Schmitz R.J."/>
            <person name="Nelson D.R."/>
            <person name="Lewis S.M."/>
            <person name="Shigenobu S."/>
            <person name="Bybee S.M."/>
            <person name="Larracuente A.M."/>
            <person name="Oba Y."/>
            <person name="Weng J.K."/>
        </authorList>
    </citation>
    <scope>NUCLEOTIDE SEQUENCE [LARGE SCALE GENOMIC DNA]</scope>
    <source>
        <strain evidence="20">1611_PpyrPB1</strain>
        <tissue evidence="20">Whole body</tissue>
    </source>
</reference>
<dbReference type="SMART" id="SM00330">
    <property type="entry name" value="PIPKc"/>
    <property type="match status" value="1"/>
</dbReference>
<dbReference type="GO" id="GO:0032438">
    <property type="term" value="P:melanosome organization"/>
    <property type="evidence" value="ECO:0007669"/>
    <property type="project" value="TreeGrafter"/>
</dbReference>
<dbReference type="InParanoid" id="A0A5N4AG90"/>
<feature type="compositionally biased region" description="Polar residues" evidence="16">
    <location>
        <begin position="1"/>
        <end position="10"/>
    </location>
</feature>
<dbReference type="FunFam" id="3.30.810.10:FF:000001">
    <property type="entry name" value="1-phosphatidylinositol 3-phosphate 5-kinase FAB1"/>
    <property type="match status" value="1"/>
</dbReference>
<dbReference type="SUPFAM" id="SSF52029">
    <property type="entry name" value="GroEL apical domain-like"/>
    <property type="match status" value="1"/>
</dbReference>
<evidence type="ECO:0000256" key="12">
    <source>
        <dbReference type="ARBA" id="ARBA00023136"/>
    </source>
</evidence>
<evidence type="ECO:0000256" key="13">
    <source>
        <dbReference type="ARBA" id="ARBA00052820"/>
    </source>
</evidence>
<accession>A0A5N4AG90</accession>
<keyword evidence="21" id="KW-1185">Reference proteome</keyword>
<comment type="subcellular location">
    <subcellularLocation>
        <location evidence="1">Endosome membrane</location>
    </subcellularLocation>
</comment>
<dbReference type="Gene3D" id="3.30.40.10">
    <property type="entry name" value="Zinc/RING finger domain, C3HC4 (zinc finger)"/>
    <property type="match status" value="1"/>
</dbReference>
<dbReference type="Gene3D" id="3.30.800.10">
    <property type="entry name" value="Phosphatidylinositol Phosphate Kinase II Beta"/>
    <property type="match status" value="1"/>
</dbReference>
<gene>
    <name evidence="20" type="ORF">PPYR_10402</name>
</gene>
<evidence type="ECO:0000256" key="9">
    <source>
        <dbReference type="ARBA" id="ARBA00022777"/>
    </source>
</evidence>
<dbReference type="GO" id="GO:0035556">
    <property type="term" value="P:intracellular signal transduction"/>
    <property type="evidence" value="ECO:0007669"/>
    <property type="project" value="InterPro"/>
</dbReference>
<dbReference type="InterPro" id="IPR036388">
    <property type="entry name" value="WH-like_DNA-bd_sf"/>
</dbReference>
<evidence type="ECO:0000259" key="18">
    <source>
        <dbReference type="PROSITE" id="PS50186"/>
    </source>
</evidence>
<dbReference type="PANTHER" id="PTHR46715:SF1">
    <property type="entry name" value="1-PHOSPHATIDYLINOSITOL 3-PHOSPHATE 5-KINASE"/>
    <property type="match status" value="1"/>
</dbReference>
<dbReference type="GO" id="GO:0005524">
    <property type="term" value="F:ATP binding"/>
    <property type="evidence" value="ECO:0007669"/>
    <property type="project" value="UniProtKB-UniRule"/>
</dbReference>
<dbReference type="GO" id="GO:0000285">
    <property type="term" value="F:1-phosphatidylinositol-3-phosphate 5-kinase activity"/>
    <property type="evidence" value="ECO:0007669"/>
    <property type="project" value="UniProtKB-EC"/>
</dbReference>
<dbReference type="SMART" id="SM00049">
    <property type="entry name" value="DEP"/>
    <property type="match status" value="1"/>
</dbReference>
<evidence type="ECO:0000256" key="14">
    <source>
        <dbReference type="PROSITE-ProRule" id="PRU00091"/>
    </source>
</evidence>
<feature type="region of interest" description="Disordered" evidence="16">
    <location>
        <begin position="774"/>
        <end position="799"/>
    </location>
</feature>
<feature type="region of interest" description="Disordered" evidence="16">
    <location>
        <begin position="1502"/>
        <end position="1538"/>
    </location>
</feature>
<feature type="region of interest" description="Disordered" evidence="16">
    <location>
        <begin position="1374"/>
        <end position="1416"/>
    </location>
</feature>
<dbReference type="GO" id="GO:1903426">
    <property type="term" value="P:regulation of reactive oxygen species biosynthetic process"/>
    <property type="evidence" value="ECO:0007669"/>
    <property type="project" value="TreeGrafter"/>
</dbReference>
<dbReference type="InterPro" id="IPR044769">
    <property type="entry name" value="PIKfyve_PIPKc"/>
</dbReference>
<dbReference type="FunFam" id="3.30.40.10:FF:000057">
    <property type="entry name" value="1-phosphatidylinositol 3-phosphate 5-kinase isoform X1"/>
    <property type="match status" value="1"/>
</dbReference>
<dbReference type="PROSITE" id="PS50186">
    <property type="entry name" value="DEP"/>
    <property type="match status" value="1"/>
</dbReference>
<dbReference type="InterPro" id="IPR002498">
    <property type="entry name" value="PInositol-4-P-4/5-kinase_core"/>
</dbReference>
<dbReference type="InterPro" id="IPR027483">
    <property type="entry name" value="PInositol-4-P-4/5-kinase_C_sf"/>
</dbReference>
<dbReference type="PROSITE" id="PS51455">
    <property type="entry name" value="PIPK"/>
    <property type="match status" value="1"/>
</dbReference>
<dbReference type="CDD" id="cd03334">
    <property type="entry name" value="Fab1_TCP"/>
    <property type="match status" value="1"/>
</dbReference>
<dbReference type="OrthoDB" id="158357at2759"/>
<dbReference type="PROSITE" id="PS50178">
    <property type="entry name" value="ZF_FYVE"/>
    <property type="match status" value="1"/>
</dbReference>
<dbReference type="InterPro" id="IPR027409">
    <property type="entry name" value="GroEL-like_apical_dom_sf"/>
</dbReference>